<organism evidence="4 5">
    <name type="scientific">Mola mola</name>
    <name type="common">Ocean sunfish</name>
    <name type="synonym">Tetraodon mola</name>
    <dbReference type="NCBI Taxonomy" id="94237"/>
    <lineage>
        <taxon>Eukaryota</taxon>
        <taxon>Metazoa</taxon>
        <taxon>Chordata</taxon>
        <taxon>Craniata</taxon>
        <taxon>Vertebrata</taxon>
        <taxon>Euteleostomi</taxon>
        <taxon>Actinopterygii</taxon>
        <taxon>Neopterygii</taxon>
        <taxon>Teleostei</taxon>
        <taxon>Neoteleostei</taxon>
        <taxon>Acanthomorphata</taxon>
        <taxon>Eupercaria</taxon>
        <taxon>Tetraodontiformes</taxon>
        <taxon>Molidae</taxon>
        <taxon>Mola</taxon>
    </lineage>
</organism>
<keyword evidence="5" id="KW-1185">Reference proteome</keyword>
<feature type="domain" description="DNA-directed RNA polymerase III subunit RPC5 C-terminal" evidence="3">
    <location>
        <begin position="433"/>
        <end position="672"/>
    </location>
</feature>
<keyword evidence="2" id="KW-0732">Signal</keyword>
<dbReference type="Pfam" id="PF19725">
    <property type="entry name" value="RPC5_C"/>
    <property type="match status" value="1"/>
</dbReference>
<feature type="signal peptide" evidence="2">
    <location>
        <begin position="1"/>
        <end position="27"/>
    </location>
</feature>
<dbReference type="GO" id="GO:0042797">
    <property type="term" value="P:tRNA transcription by RNA polymerase III"/>
    <property type="evidence" value="ECO:0007669"/>
    <property type="project" value="TreeGrafter"/>
</dbReference>
<reference evidence="4" key="2">
    <citation type="submission" date="2025-09" db="UniProtKB">
        <authorList>
            <consortium name="Ensembl"/>
        </authorList>
    </citation>
    <scope>IDENTIFICATION</scope>
</reference>
<dbReference type="InterPro" id="IPR006886">
    <property type="entry name" value="RNA_pol_III_Rpc5"/>
</dbReference>
<feature type="region of interest" description="Disordered" evidence="1">
    <location>
        <begin position="138"/>
        <end position="176"/>
    </location>
</feature>
<sequence>MMISLFVSLINHLLFWGFFLTQYPVRPSSMTYEDVNHLTAKIKPKQQRVELELGINTMSPNYCRSKGEQIALNVDGTGYDETNTYSSKIMDKQTFSSIQATTNTSKYAAAVFRKGELHITPLTGILQMRPSFSYLDKADNKTREREAANEGGDSSQDETEEEAKAITVRFARPESEQARQRRIQSYEFLQKKQAEEPWVHLHYHGVKDGRSEHERQYLFCQSADASENSELVKTPNVFLILLNSCLSCVKPVGPSNVLSMAQLRTLPLGDQVKTLMKNVKVMQFANLMGLLASGTDTTAVLRCIQQVALLVQGNWVVKSDVLYPKNTCSPHSGVPAEVLCRGRDFVIWRFTLERSVMRKEVTSIIKLPPEDVKEFLEHVAAPRVNRGWEFLLPTDVNFIKKHPDVAHRQHMLWLGIQSKLEKVFKFSKEDFMPKNSPLPEPIHVCGEQRLKVAQERAHENQTSLKKDLDDRRAGSSTHIKQEPLSDMEDEPMDTCSSIPNGSINGYPSLYHSNKNGGSSADTASLDLQDFVRKTFKKHFVVTLNEFKRLFNLHLASMPVGHSVFPSISDHMLTDAIVLCHCKQIMVPFPAQSNAAPDEQKVFGLWEAGDGFDKHRRLLYELFTKNHRVKRAAVQARLSQELGDVCKADMDRLLHECCSSHAGMWYLKGTTQS</sequence>
<evidence type="ECO:0000256" key="1">
    <source>
        <dbReference type="SAM" id="MobiDB-lite"/>
    </source>
</evidence>
<dbReference type="Pfam" id="PF04801">
    <property type="entry name" value="RPC5"/>
    <property type="match status" value="1"/>
</dbReference>
<dbReference type="Ensembl" id="ENSMMOT00000017537.1">
    <property type="protein sequence ID" value="ENSMMOP00000017250.1"/>
    <property type="gene ID" value="ENSMMOG00000013137.1"/>
</dbReference>
<evidence type="ECO:0000259" key="3">
    <source>
        <dbReference type="Pfam" id="PF19725"/>
    </source>
</evidence>
<name>A0A3Q4BE49_MOLML</name>
<dbReference type="AlphaFoldDB" id="A0A3Q4BE49"/>
<dbReference type="PANTHER" id="PTHR12069:SF0">
    <property type="entry name" value="DNA-DIRECTED RNA POLYMERASE III SUBUNIT RPC5"/>
    <property type="match status" value="1"/>
</dbReference>
<dbReference type="STRING" id="94237.ENSMMOP00000017250"/>
<evidence type="ECO:0000313" key="5">
    <source>
        <dbReference type="Proteomes" id="UP000261620"/>
    </source>
</evidence>
<reference evidence="4" key="1">
    <citation type="submission" date="2025-08" db="UniProtKB">
        <authorList>
            <consortium name="Ensembl"/>
        </authorList>
    </citation>
    <scope>IDENTIFICATION</scope>
</reference>
<protein>
    <recommendedName>
        <fullName evidence="3">DNA-directed RNA polymerase III subunit RPC5 C-terminal domain-containing protein</fullName>
    </recommendedName>
</protein>
<feature type="compositionally biased region" description="Basic and acidic residues" evidence="1">
    <location>
        <begin position="138"/>
        <end position="148"/>
    </location>
</feature>
<dbReference type="PANTHER" id="PTHR12069">
    <property type="entry name" value="DNA-DIRECTED RNA POLYMERASES III 80 KDA POLYPEPTIDE RNA POLYMERASE III SUBUNIT 5"/>
    <property type="match status" value="1"/>
</dbReference>
<feature type="chain" id="PRO_5018546727" description="DNA-directed RNA polymerase III subunit RPC5 C-terminal domain-containing protein" evidence="2">
    <location>
        <begin position="28"/>
        <end position="672"/>
    </location>
</feature>
<accession>A0A3Q4BE49</accession>
<evidence type="ECO:0000313" key="4">
    <source>
        <dbReference type="Ensembl" id="ENSMMOP00000017250.1"/>
    </source>
</evidence>
<dbReference type="InterPro" id="IPR045576">
    <property type="entry name" value="RPC5_C"/>
</dbReference>
<dbReference type="OMA" id="KSTCSPH"/>
<evidence type="ECO:0000256" key="2">
    <source>
        <dbReference type="SAM" id="SignalP"/>
    </source>
</evidence>
<feature type="region of interest" description="Disordered" evidence="1">
    <location>
        <begin position="454"/>
        <end position="498"/>
    </location>
</feature>
<feature type="compositionally biased region" description="Basic and acidic residues" evidence="1">
    <location>
        <begin position="454"/>
        <end position="483"/>
    </location>
</feature>
<proteinExistence type="predicted"/>
<dbReference type="GO" id="GO:0005666">
    <property type="term" value="C:RNA polymerase III complex"/>
    <property type="evidence" value="ECO:0007669"/>
    <property type="project" value="TreeGrafter"/>
</dbReference>
<dbReference type="Proteomes" id="UP000261620">
    <property type="component" value="Unplaced"/>
</dbReference>